<protein>
    <recommendedName>
        <fullName evidence="5">Lipoprotein</fullName>
    </recommendedName>
</protein>
<sequence>MKKLSTILTAGVLAMLSVSAFACPKGTQLQGGTGPNHKGGKCVAVHGKATAQKAKKEATKTKQEVKKDLTMQKHDAMTSATHAQHESHQMTHQMKQDAVKTANTAKAATKP</sequence>
<proteinExistence type="predicted"/>
<evidence type="ECO:0000256" key="2">
    <source>
        <dbReference type="SAM" id="SignalP"/>
    </source>
</evidence>
<evidence type="ECO:0000256" key="1">
    <source>
        <dbReference type="SAM" id="MobiDB-lite"/>
    </source>
</evidence>
<keyword evidence="2" id="KW-0732">Signal</keyword>
<accession>A0A009HRL0</accession>
<comment type="caution">
    <text evidence="3">The sequence shown here is derived from an EMBL/GenBank/DDBJ whole genome shotgun (WGS) entry which is preliminary data.</text>
</comment>
<dbReference type="PATRIC" id="fig|1310613.3.peg.2039"/>
<dbReference type="Proteomes" id="UP000020595">
    <property type="component" value="Unassembled WGS sequence"/>
</dbReference>
<evidence type="ECO:0000313" key="4">
    <source>
        <dbReference type="Proteomes" id="UP000020595"/>
    </source>
</evidence>
<feature type="compositionally biased region" description="Basic and acidic residues" evidence="1">
    <location>
        <begin position="54"/>
        <end position="76"/>
    </location>
</feature>
<reference evidence="3 4" key="1">
    <citation type="submission" date="2014-02" db="EMBL/GenBank/DDBJ databases">
        <title>Comparative genomics and transcriptomics to identify genetic mechanisms underlying the emergence of carbapenem resistant Acinetobacter baumannii (CRAb).</title>
        <authorList>
            <person name="Harris A.D."/>
            <person name="Johnson K.J."/>
            <person name="George J."/>
            <person name="Shefchek K."/>
            <person name="Daugherty S.C."/>
            <person name="Parankush S."/>
            <person name="Sadzewicz L."/>
            <person name="Tallon L."/>
            <person name="Sengamalay N."/>
            <person name="Hazen T.H."/>
            <person name="Rasko D.A."/>
        </authorList>
    </citation>
    <scope>NUCLEOTIDE SEQUENCE [LARGE SCALE GENOMIC DNA]</scope>
    <source>
        <strain evidence="3 4">1295743</strain>
    </source>
</reference>
<evidence type="ECO:0000313" key="3">
    <source>
        <dbReference type="EMBL" id="EXB05575.1"/>
    </source>
</evidence>
<feature type="compositionally biased region" description="Basic and acidic residues" evidence="1">
    <location>
        <begin position="83"/>
        <end position="98"/>
    </location>
</feature>
<organism evidence="3 4">
    <name type="scientific">Acinetobacter baumannii (strain 1295743)</name>
    <dbReference type="NCBI Taxonomy" id="1310613"/>
    <lineage>
        <taxon>Bacteria</taxon>
        <taxon>Pseudomonadati</taxon>
        <taxon>Pseudomonadota</taxon>
        <taxon>Gammaproteobacteria</taxon>
        <taxon>Moraxellales</taxon>
        <taxon>Moraxellaceae</taxon>
        <taxon>Acinetobacter</taxon>
        <taxon>Acinetobacter calcoaceticus/baumannii complex</taxon>
    </lineage>
</organism>
<name>A0A009HRL0_ACIB9</name>
<feature type="chain" id="PRO_5001446324" description="Lipoprotein" evidence="2">
    <location>
        <begin position="23"/>
        <end position="111"/>
    </location>
</feature>
<dbReference type="AlphaFoldDB" id="A0A009HRL0"/>
<dbReference type="EMBL" id="JEWH01000024">
    <property type="protein sequence ID" value="EXB05575.1"/>
    <property type="molecule type" value="Genomic_DNA"/>
</dbReference>
<dbReference type="RefSeq" id="WP_000736695.1">
    <property type="nucleotide sequence ID" value="NZ_JEWH01000024.1"/>
</dbReference>
<evidence type="ECO:0008006" key="5">
    <source>
        <dbReference type="Google" id="ProtNLM"/>
    </source>
</evidence>
<feature type="region of interest" description="Disordered" evidence="1">
    <location>
        <begin position="48"/>
        <end position="111"/>
    </location>
</feature>
<gene>
    <name evidence="3" type="ORF">J512_2124</name>
</gene>
<feature type="signal peptide" evidence="2">
    <location>
        <begin position="1"/>
        <end position="22"/>
    </location>
</feature>
<dbReference type="PROSITE" id="PS51257">
    <property type="entry name" value="PROKAR_LIPOPROTEIN"/>
    <property type="match status" value="1"/>
</dbReference>
<feature type="compositionally biased region" description="Low complexity" evidence="1">
    <location>
        <begin position="99"/>
        <end position="111"/>
    </location>
</feature>